<feature type="active site" description="Charge relay system" evidence="5">
    <location>
        <position position="49"/>
    </location>
</feature>
<evidence type="ECO:0000259" key="6">
    <source>
        <dbReference type="Pfam" id="PF00082"/>
    </source>
</evidence>
<dbReference type="EMBL" id="CYXM01000005">
    <property type="protein sequence ID" value="CUM95440.1"/>
    <property type="molecule type" value="Genomic_DNA"/>
</dbReference>
<evidence type="ECO:0000256" key="4">
    <source>
        <dbReference type="ARBA" id="ARBA00022825"/>
    </source>
</evidence>
<organism evidence="7 8">
    <name type="scientific">Agathobacter rectalis</name>
    <dbReference type="NCBI Taxonomy" id="39491"/>
    <lineage>
        <taxon>Bacteria</taxon>
        <taxon>Bacillati</taxon>
        <taxon>Bacillota</taxon>
        <taxon>Clostridia</taxon>
        <taxon>Lachnospirales</taxon>
        <taxon>Lachnospiraceae</taxon>
        <taxon>Agathobacter</taxon>
    </lineage>
</organism>
<dbReference type="GO" id="GO:0005615">
    <property type="term" value="C:extracellular space"/>
    <property type="evidence" value="ECO:0007669"/>
    <property type="project" value="TreeGrafter"/>
</dbReference>
<gene>
    <name evidence="7" type="ORF">ERS852580_01303</name>
</gene>
<dbReference type="InterPro" id="IPR000209">
    <property type="entry name" value="Peptidase_S8/S53_dom"/>
</dbReference>
<sequence>MVILMVNNKVHVCIIDNGVFCGQVHLYKNMEVVGNEIRLVISESDKLSHGSSCAKVIEANIEKSYELSSITILDSYGKGEVGSLLLALEWCKNNAVDIINLSLGSTYFKDRRLLQEIINECAYSGLIIVAALSNSGFATYPAGFTNVIAVRKSDVLKRREYKVNYSAGLGFGIVETYGSDTVLVDGKMHQTRASNSIATPYVTSKIADIYFKGITPFYIRRFFSQEQIDINCFYVDWIRTAYLSHVQLPSRICSFCVSDDLDSSDTVILGEMDNIEHYLDAGKNIIYLGNDKLEMTSDHCYIWSRYNRERQIELNSYTDNEDIEIPVIFVKGCDSLNKVRELCRKMIEQDYNAYGITDKIVGELIGLRYIPVEKKKGTDIKKYICSEIFYGQYDILICDLGNYSKEDIQTEICIEPDVYIYADDAEISVYSEEESKVFKKIKGIPEQYIIELLTRE</sequence>
<keyword evidence="4 5" id="KW-0720">Serine protease</keyword>
<reference evidence="7 8" key="1">
    <citation type="submission" date="2015-09" db="EMBL/GenBank/DDBJ databases">
        <authorList>
            <consortium name="Pathogen Informatics"/>
        </authorList>
    </citation>
    <scope>NUCLEOTIDE SEQUENCE [LARGE SCALE GENOMIC DNA]</scope>
    <source>
        <strain evidence="7 8">2789STDY5834968</strain>
    </source>
</reference>
<feature type="active site" description="Charge relay system" evidence="5">
    <location>
        <position position="16"/>
    </location>
</feature>
<proteinExistence type="inferred from homology"/>
<keyword evidence="2 5" id="KW-0645">Protease</keyword>
<name>A0A173SZ21_9FIRM</name>
<dbReference type="GO" id="GO:0004252">
    <property type="term" value="F:serine-type endopeptidase activity"/>
    <property type="evidence" value="ECO:0007669"/>
    <property type="project" value="UniProtKB-UniRule"/>
</dbReference>
<dbReference type="AlphaFoldDB" id="A0A173SZ21"/>
<dbReference type="Pfam" id="PF00082">
    <property type="entry name" value="Peptidase_S8"/>
    <property type="match status" value="1"/>
</dbReference>
<dbReference type="InterPro" id="IPR050131">
    <property type="entry name" value="Peptidase_S8_subtilisin-like"/>
</dbReference>
<dbReference type="SUPFAM" id="SSF52743">
    <property type="entry name" value="Subtilisin-like"/>
    <property type="match status" value="1"/>
</dbReference>
<keyword evidence="3 5" id="KW-0378">Hydrolase</keyword>
<comment type="similarity">
    <text evidence="1 5">Belongs to the peptidase S8 family.</text>
</comment>
<dbReference type="Proteomes" id="UP000095673">
    <property type="component" value="Unassembled WGS sequence"/>
</dbReference>
<dbReference type="EC" id="3.4.21.62" evidence="7"/>
<dbReference type="PANTHER" id="PTHR43806:SF11">
    <property type="entry name" value="CEREVISIN-RELATED"/>
    <property type="match status" value="1"/>
</dbReference>
<protein>
    <submittedName>
        <fullName evidence="7">Subtilisin BL</fullName>
        <ecNumber evidence="7">3.4.21.62</ecNumber>
    </submittedName>
</protein>
<feature type="active site" description="Charge relay system" evidence="5">
    <location>
        <position position="196"/>
    </location>
</feature>
<dbReference type="GO" id="GO:0006508">
    <property type="term" value="P:proteolysis"/>
    <property type="evidence" value="ECO:0007669"/>
    <property type="project" value="UniProtKB-KW"/>
</dbReference>
<dbReference type="Gene3D" id="3.40.50.200">
    <property type="entry name" value="Peptidase S8/S53 domain"/>
    <property type="match status" value="1"/>
</dbReference>
<evidence type="ECO:0000256" key="2">
    <source>
        <dbReference type="ARBA" id="ARBA00022670"/>
    </source>
</evidence>
<dbReference type="PANTHER" id="PTHR43806">
    <property type="entry name" value="PEPTIDASE S8"/>
    <property type="match status" value="1"/>
</dbReference>
<evidence type="ECO:0000256" key="1">
    <source>
        <dbReference type="ARBA" id="ARBA00011073"/>
    </source>
</evidence>
<evidence type="ECO:0000256" key="5">
    <source>
        <dbReference type="PROSITE-ProRule" id="PRU01240"/>
    </source>
</evidence>
<feature type="domain" description="Peptidase S8/S53" evidence="6">
    <location>
        <begin position="8"/>
        <end position="207"/>
    </location>
</feature>
<evidence type="ECO:0000313" key="8">
    <source>
        <dbReference type="Proteomes" id="UP000095673"/>
    </source>
</evidence>
<dbReference type="PROSITE" id="PS51892">
    <property type="entry name" value="SUBTILASE"/>
    <property type="match status" value="1"/>
</dbReference>
<evidence type="ECO:0000313" key="7">
    <source>
        <dbReference type="EMBL" id="CUM95440.1"/>
    </source>
</evidence>
<evidence type="ECO:0000256" key="3">
    <source>
        <dbReference type="ARBA" id="ARBA00022801"/>
    </source>
</evidence>
<accession>A0A173SZ21</accession>
<dbReference type="InterPro" id="IPR036852">
    <property type="entry name" value="Peptidase_S8/S53_dom_sf"/>
</dbReference>